<dbReference type="SMART" id="SM00421">
    <property type="entry name" value="HTH_LUXR"/>
    <property type="match status" value="1"/>
</dbReference>
<dbReference type="InterPro" id="IPR011990">
    <property type="entry name" value="TPR-like_helical_dom_sf"/>
</dbReference>
<dbReference type="SUPFAM" id="SSF52540">
    <property type="entry name" value="P-loop containing nucleoside triphosphate hydrolases"/>
    <property type="match status" value="1"/>
</dbReference>
<dbReference type="InterPro" id="IPR016032">
    <property type="entry name" value="Sig_transdc_resp-reg_C-effctor"/>
</dbReference>
<dbReference type="InterPro" id="IPR027417">
    <property type="entry name" value="P-loop_NTPase"/>
</dbReference>
<dbReference type="CDD" id="cd06170">
    <property type="entry name" value="LuxR_C_like"/>
    <property type="match status" value="1"/>
</dbReference>
<dbReference type="GO" id="GO:0003677">
    <property type="term" value="F:DNA binding"/>
    <property type="evidence" value="ECO:0007669"/>
    <property type="project" value="InterPro"/>
</dbReference>
<dbReference type="PRINTS" id="PR00038">
    <property type="entry name" value="HTHLUXR"/>
</dbReference>
<dbReference type="GO" id="GO:0006355">
    <property type="term" value="P:regulation of DNA-templated transcription"/>
    <property type="evidence" value="ECO:0007669"/>
    <property type="project" value="InterPro"/>
</dbReference>
<evidence type="ECO:0000259" key="2">
    <source>
        <dbReference type="PROSITE" id="PS50043"/>
    </source>
</evidence>
<reference evidence="3" key="1">
    <citation type="submission" date="2020-02" db="EMBL/GenBank/DDBJ databases">
        <authorList>
            <person name="Meier V. D."/>
        </authorList>
    </citation>
    <scope>NUCLEOTIDE SEQUENCE</scope>
    <source>
        <strain evidence="3">AVDCRST_MAG59</strain>
    </source>
</reference>
<dbReference type="Pfam" id="PF17874">
    <property type="entry name" value="TPR_MalT"/>
    <property type="match status" value="1"/>
</dbReference>
<organism evidence="3">
    <name type="scientific">uncultured Thermomicrobiales bacterium</name>
    <dbReference type="NCBI Taxonomy" id="1645740"/>
    <lineage>
        <taxon>Bacteria</taxon>
        <taxon>Pseudomonadati</taxon>
        <taxon>Thermomicrobiota</taxon>
        <taxon>Thermomicrobia</taxon>
        <taxon>Thermomicrobiales</taxon>
        <taxon>environmental samples</taxon>
    </lineage>
</organism>
<dbReference type="InterPro" id="IPR002182">
    <property type="entry name" value="NB-ARC"/>
</dbReference>
<protein>
    <recommendedName>
        <fullName evidence="2">HTH luxR-type domain-containing protein</fullName>
    </recommendedName>
</protein>
<dbReference type="AlphaFoldDB" id="A0A6J4UTP2"/>
<dbReference type="PRINTS" id="PR00364">
    <property type="entry name" value="DISEASERSIST"/>
</dbReference>
<dbReference type="Pfam" id="PF00196">
    <property type="entry name" value="GerE"/>
    <property type="match status" value="1"/>
</dbReference>
<dbReference type="PANTHER" id="PTHR47691">
    <property type="entry name" value="REGULATOR-RELATED"/>
    <property type="match status" value="1"/>
</dbReference>
<gene>
    <name evidence="3" type="ORF">AVDCRST_MAG59-2502</name>
</gene>
<dbReference type="InterPro" id="IPR036388">
    <property type="entry name" value="WH-like_DNA-bd_sf"/>
</dbReference>
<dbReference type="PROSITE" id="PS50043">
    <property type="entry name" value="HTH_LUXR_2"/>
    <property type="match status" value="1"/>
</dbReference>
<feature type="region of interest" description="Disordered" evidence="1">
    <location>
        <begin position="730"/>
        <end position="763"/>
    </location>
</feature>
<dbReference type="InterPro" id="IPR000792">
    <property type="entry name" value="Tscrpt_reg_LuxR_C"/>
</dbReference>
<dbReference type="InterPro" id="IPR019734">
    <property type="entry name" value="TPR_rpt"/>
</dbReference>
<dbReference type="GO" id="GO:0043531">
    <property type="term" value="F:ADP binding"/>
    <property type="evidence" value="ECO:0007669"/>
    <property type="project" value="InterPro"/>
</dbReference>
<dbReference type="Gene3D" id="3.40.50.300">
    <property type="entry name" value="P-loop containing nucleotide triphosphate hydrolases"/>
    <property type="match status" value="1"/>
</dbReference>
<dbReference type="Pfam" id="PF00931">
    <property type="entry name" value="NB-ARC"/>
    <property type="match status" value="1"/>
</dbReference>
<dbReference type="SUPFAM" id="SSF48452">
    <property type="entry name" value="TPR-like"/>
    <property type="match status" value="1"/>
</dbReference>
<dbReference type="Gene3D" id="1.10.10.10">
    <property type="entry name" value="Winged helix-like DNA-binding domain superfamily/Winged helix DNA-binding domain"/>
    <property type="match status" value="1"/>
</dbReference>
<dbReference type="EMBL" id="CADCWF010000157">
    <property type="protein sequence ID" value="CAA9560184.1"/>
    <property type="molecule type" value="Genomic_DNA"/>
</dbReference>
<feature type="domain" description="HTH luxR-type" evidence="2">
    <location>
        <begin position="758"/>
        <end position="823"/>
    </location>
</feature>
<dbReference type="Gene3D" id="1.25.40.10">
    <property type="entry name" value="Tetratricopeptide repeat domain"/>
    <property type="match status" value="2"/>
</dbReference>
<dbReference type="PANTHER" id="PTHR47691:SF3">
    <property type="entry name" value="HTH-TYPE TRANSCRIPTIONAL REGULATOR RV0890C-RELATED"/>
    <property type="match status" value="1"/>
</dbReference>
<dbReference type="InterPro" id="IPR041617">
    <property type="entry name" value="TPR_MalT"/>
</dbReference>
<name>A0A6J4UTP2_9BACT</name>
<evidence type="ECO:0000256" key="1">
    <source>
        <dbReference type="SAM" id="MobiDB-lite"/>
    </source>
</evidence>
<sequence>MSTPSPSAPGPRRDAPAIVPLAPRRSLVGPPIPLTPLIGRGREMAEALALVREEGTRLLTLTGPGGIGKTRLAVEIAADLHDDFPDGVAWVPLAEVRDAAAVVPSILAALGIGQGTLRDPLADLVRALREARLLLLLDNVEQVIAAAVDVADLLASCPGVTVLATSRTRLRIRGERVIPLAPLGLQTSRETPPAERPPASDAVRLFVDRARAVDPTFVLTAATEPQAEAICRRLDGLPLAIELAAARLNLLALPTLLARLERRLPLLTGGTRDAPARQRTLRDAIGWSHHLLSAEEQILFRRLAVFAGGFTLEAAEWLAGDGLSVAGTNDPDPSPATRHPLPATLDLLAALVEGHLVSHQPEAAGGPRYALLETIREYAAEQLVASGEEDAVRHRHAAFILDLAERHELVPFQPFDGPRLDRLEAERANLRAALGWFEVSGDVVGLRRLVAAAGYFWWIGGHLHEGLPWLERAMAAGPRAAAAGEAPVVLPKIALPYGAIASSGGHGFDNAERVLTDGLDRYRAIGDTSGVATMLVVLGFVDNLRGDFDRAVPRFEEAVTLARTLADPRRATALTGVALTNLGDALRFQGRLQEAASHCGEALRLHRAIGYDLGVVHDIVDLGLVARDGGEWAEAADRFREGLRLTTPAGEPRYIVVALEGMATVLAATGRAGAAARLFGAAERLRETTGVTQDFPADRDANESARAAAQAALGDAAFAADLATGRALSPEEAVTEALAGPPGPPDSSGATGRSADASSALPGTLSPRELDVIRLLAAGKTDRDIGAALFISTRTVEGHVARILEKLGVRTRTAAASVALAAGLVEAPGPTNQADA</sequence>
<evidence type="ECO:0000313" key="3">
    <source>
        <dbReference type="EMBL" id="CAA9560184.1"/>
    </source>
</evidence>
<proteinExistence type="predicted"/>
<accession>A0A6J4UTP2</accession>
<dbReference type="SUPFAM" id="SSF46894">
    <property type="entry name" value="C-terminal effector domain of the bipartite response regulators"/>
    <property type="match status" value="1"/>
</dbReference>
<dbReference type="SMART" id="SM00028">
    <property type="entry name" value="TPR"/>
    <property type="match status" value="2"/>
</dbReference>